<evidence type="ECO:0000256" key="7">
    <source>
        <dbReference type="PROSITE-ProRule" id="PRU00282"/>
    </source>
</evidence>
<dbReference type="InterPro" id="IPR023395">
    <property type="entry name" value="MCP_dom_sf"/>
</dbReference>
<dbReference type="GO" id="GO:0016020">
    <property type="term" value="C:membrane"/>
    <property type="evidence" value="ECO:0007669"/>
    <property type="project" value="UniProtKB-SubCell"/>
</dbReference>
<comment type="similarity">
    <text evidence="2 8">Belongs to the mitochondrial carrier (TC 2.A.29) family.</text>
</comment>
<evidence type="ECO:0000313" key="9">
    <source>
        <dbReference type="EMBL" id="JAS02801.1"/>
    </source>
</evidence>
<evidence type="ECO:0000256" key="5">
    <source>
        <dbReference type="ARBA" id="ARBA00022737"/>
    </source>
</evidence>
<feature type="repeat" description="Solcar" evidence="7">
    <location>
        <begin position="10"/>
        <end position="108"/>
    </location>
</feature>
<organism evidence="9">
    <name type="scientific">Triatoma infestans</name>
    <name type="common">Assassin bug</name>
    <dbReference type="NCBI Taxonomy" id="30076"/>
    <lineage>
        <taxon>Eukaryota</taxon>
        <taxon>Metazoa</taxon>
        <taxon>Ecdysozoa</taxon>
        <taxon>Arthropoda</taxon>
        <taxon>Hexapoda</taxon>
        <taxon>Insecta</taxon>
        <taxon>Pterygota</taxon>
        <taxon>Neoptera</taxon>
        <taxon>Paraneoptera</taxon>
        <taxon>Hemiptera</taxon>
        <taxon>Heteroptera</taxon>
        <taxon>Panheteroptera</taxon>
        <taxon>Cimicomorpha</taxon>
        <taxon>Reduviidae</taxon>
        <taxon>Triatominae</taxon>
        <taxon>Triatoma</taxon>
    </lineage>
</organism>
<reference evidence="9" key="1">
    <citation type="submission" date="2016-04" db="EMBL/GenBank/DDBJ databases">
        <authorList>
            <person name="Calderon-Fernandez G.M.Sr."/>
        </authorList>
    </citation>
    <scope>NUCLEOTIDE SEQUENCE</scope>
    <source>
        <strain evidence="9">Int1</strain>
        <tissue evidence="9">Integument</tissue>
    </source>
</reference>
<dbReference type="Gene3D" id="1.50.40.10">
    <property type="entry name" value="Mitochondrial carrier domain"/>
    <property type="match status" value="1"/>
</dbReference>
<evidence type="ECO:0000256" key="3">
    <source>
        <dbReference type="ARBA" id="ARBA00022448"/>
    </source>
</evidence>
<dbReference type="PANTHER" id="PTHR24089">
    <property type="entry name" value="SOLUTE CARRIER FAMILY 25"/>
    <property type="match status" value="1"/>
</dbReference>
<reference evidence="9" key="2">
    <citation type="journal article" date="2017" name="J. Med. Entomol.">
        <title>Transcriptome Analysis of the Triatoma infestans (Hemiptera: Reduviidae) Integument.</title>
        <authorList>
            <person name="Calderon-Fernandez G.M."/>
            <person name="Moriconi D.E."/>
            <person name="Dulbecco A.B."/>
            <person name="Juarez M.P."/>
        </authorList>
    </citation>
    <scope>NUCLEOTIDE SEQUENCE</scope>
    <source>
        <strain evidence="9">Int1</strain>
        <tissue evidence="9">Integument</tissue>
    </source>
</reference>
<keyword evidence="4 7" id="KW-0812">Transmembrane</keyword>
<dbReference type="SUPFAM" id="SSF103506">
    <property type="entry name" value="Mitochondrial carrier"/>
    <property type="match status" value="1"/>
</dbReference>
<dbReference type="InterPro" id="IPR002067">
    <property type="entry name" value="MCP"/>
</dbReference>
<keyword evidence="5" id="KW-0677">Repeat</keyword>
<accession>A0A161ME68</accession>
<dbReference type="PRINTS" id="PR00926">
    <property type="entry name" value="MITOCARRIER"/>
</dbReference>
<name>A0A161ME68_TRIIF</name>
<dbReference type="AlphaFoldDB" id="A0A161ME68"/>
<protein>
    <submittedName>
        <fullName evidence="9">Adp atp transporter on adenylate translocase</fullName>
    </submittedName>
</protein>
<dbReference type="PROSITE" id="PS50920">
    <property type="entry name" value="SOLCAR"/>
    <property type="match status" value="1"/>
</dbReference>
<comment type="subcellular location">
    <subcellularLocation>
        <location evidence="1">Membrane</location>
        <topology evidence="1">Multi-pass membrane protein</topology>
    </subcellularLocation>
</comment>
<dbReference type="InterPro" id="IPR018108">
    <property type="entry name" value="MCP_transmembrane"/>
</dbReference>
<dbReference type="Pfam" id="PF00153">
    <property type="entry name" value="Mito_carr"/>
    <property type="match status" value="1"/>
</dbReference>
<dbReference type="GO" id="GO:0055085">
    <property type="term" value="P:transmembrane transport"/>
    <property type="evidence" value="ECO:0007669"/>
    <property type="project" value="InterPro"/>
</dbReference>
<evidence type="ECO:0000256" key="2">
    <source>
        <dbReference type="ARBA" id="ARBA00006375"/>
    </source>
</evidence>
<evidence type="ECO:0000256" key="1">
    <source>
        <dbReference type="ARBA" id="ARBA00004141"/>
    </source>
</evidence>
<evidence type="ECO:0000256" key="8">
    <source>
        <dbReference type="RuleBase" id="RU000488"/>
    </source>
</evidence>
<keyword evidence="6 7" id="KW-0472">Membrane</keyword>
<proteinExistence type="inferred from homology"/>
<evidence type="ECO:0000256" key="6">
    <source>
        <dbReference type="ARBA" id="ARBA00023136"/>
    </source>
</evidence>
<dbReference type="EMBL" id="GEMB01000318">
    <property type="protein sequence ID" value="JAS02801.1"/>
    <property type="molecule type" value="Transcribed_RNA"/>
</dbReference>
<evidence type="ECO:0000256" key="4">
    <source>
        <dbReference type="ARBA" id="ARBA00022692"/>
    </source>
</evidence>
<keyword evidence="3 8" id="KW-0813">Transport</keyword>
<sequence length="109" mass="12137">MPTSKPHSITKFVIDFASSAIGGVVAKTVVAPLDRVKIILQIRRGLTEKYGELLPHLPKNKKTFTFTLKDIIQKQGIPSLWRGNVSNIVRYVPSQVNICSQSCLVYTNI</sequence>